<dbReference type="EMBL" id="CP095848">
    <property type="protein sequence ID" value="UPL51002.1"/>
    <property type="molecule type" value="Genomic_DNA"/>
</dbReference>
<reference evidence="1 2" key="1">
    <citation type="submission" date="2022-04" db="EMBL/GenBank/DDBJ databases">
        <title>Hymenobacter sp. isolated from the air.</title>
        <authorList>
            <person name="Won M."/>
            <person name="Lee C.-M."/>
            <person name="Woen H.-Y."/>
            <person name="Kwon S.-W."/>
        </authorList>
    </citation>
    <scope>NUCLEOTIDE SEQUENCE [LARGE SCALE GENOMIC DNA]</scope>
    <source>
        <strain evidence="2">5516 S-25</strain>
    </source>
</reference>
<evidence type="ECO:0000313" key="1">
    <source>
        <dbReference type="EMBL" id="UPL51002.1"/>
    </source>
</evidence>
<protein>
    <recommendedName>
        <fullName evidence="3">Lipoprotein</fullName>
    </recommendedName>
</protein>
<dbReference type="RefSeq" id="WP_247976916.1">
    <property type="nucleotide sequence ID" value="NZ_CP095848.1"/>
</dbReference>
<accession>A0ABY4JGQ4</accession>
<evidence type="ECO:0000313" key="2">
    <source>
        <dbReference type="Proteomes" id="UP000829647"/>
    </source>
</evidence>
<dbReference type="Proteomes" id="UP000829647">
    <property type="component" value="Chromosome"/>
</dbReference>
<sequence>MKQILPYLLAGTICLGGGSCKKEDETAQAACKAKSDVLMRADKWKGRVVFDTVLQAYVVSYFVPGSIDSVYDGIVCALPAELRQVGQLVTFSGQYRAYTGPANPQFGGQQYFYLELTSITAR</sequence>
<gene>
    <name evidence="1" type="ORF">MWH26_08865</name>
</gene>
<name>A0ABY4JGQ4_9BACT</name>
<organism evidence="1 2">
    <name type="scientific">Hymenobacter sublimis</name>
    <dbReference type="NCBI Taxonomy" id="2933777"/>
    <lineage>
        <taxon>Bacteria</taxon>
        <taxon>Pseudomonadati</taxon>
        <taxon>Bacteroidota</taxon>
        <taxon>Cytophagia</taxon>
        <taxon>Cytophagales</taxon>
        <taxon>Hymenobacteraceae</taxon>
        <taxon>Hymenobacter</taxon>
    </lineage>
</organism>
<proteinExistence type="predicted"/>
<evidence type="ECO:0008006" key="3">
    <source>
        <dbReference type="Google" id="ProtNLM"/>
    </source>
</evidence>
<dbReference type="PROSITE" id="PS51257">
    <property type="entry name" value="PROKAR_LIPOPROTEIN"/>
    <property type="match status" value="1"/>
</dbReference>
<keyword evidence="2" id="KW-1185">Reference proteome</keyword>